<gene>
    <name evidence="3" type="ORF">SAMN05660923_01052</name>
</gene>
<evidence type="ECO:0000256" key="1">
    <source>
        <dbReference type="ARBA" id="ARBA00022527"/>
    </source>
</evidence>
<proteinExistence type="predicted"/>
<dbReference type="AlphaFoldDB" id="A0A1H2VAF8"/>
<dbReference type="SUPFAM" id="SSF55874">
    <property type="entry name" value="ATPase domain of HSP90 chaperone/DNA topoisomerase II/histidine kinase"/>
    <property type="match status" value="1"/>
</dbReference>
<accession>A0A1H2VAF8</accession>
<dbReference type="OrthoDB" id="9767435at2"/>
<keyword evidence="1" id="KW-0723">Serine/threonine-protein kinase</keyword>
<dbReference type="GO" id="GO:0004674">
    <property type="term" value="F:protein serine/threonine kinase activity"/>
    <property type="evidence" value="ECO:0007669"/>
    <property type="project" value="UniProtKB-KW"/>
</dbReference>
<keyword evidence="3" id="KW-0808">Transferase</keyword>
<dbReference type="RefSeq" id="WP_093751507.1">
    <property type="nucleotide sequence ID" value="NZ_BSYN01000004.1"/>
</dbReference>
<dbReference type="Gene3D" id="3.30.565.10">
    <property type="entry name" value="Histidine kinase-like ATPase, C-terminal domain"/>
    <property type="match status" value="1"/>
</dbReference>
<evidence type="ECO:0000313" key="3">
    <source>
        <dbReference type="EMBL" id="SDW64869.1"/>
    </source>
</evidence>
<dbReference type="PANTHER" id="PTHR35526:SF3">
    <property type="entry name" value="ANTI-SIGMA-F FACTOR RSBW"/>
    <property type="match status" value="1"/>
</dbReference>
<keyword evidence="4" id="KW-1185">Reference proteome</keyword>
<feature type="domain" description="Histidine kinase/HSP90-like ATPase" evidence="2">
    <location>
        <begin position="16"/>
        <end position="124"/>
    </location>
</feature>
<protein>
    <submittedName>
        <fullName evidence="3">Serine/threonine-protein kinase RsbW</fullName>
    </submittedName>
</protein>
<dbReference type="PANTHER" id="PTHR35526">
    <property type="entry name" value="ANTI-SIGMA-F FACTOR RSBW-RELATED"/>
    <property type="match status" value="1"/>
</dbReference>
<dbReference type="InterPro" id="IPR003594">
    <property type="entry name" value="HATPase_dom"/>
</dbReference>
<dbReference type="Proteomes" id="UP000198828">
    <property type="component" value="Unassembled WGS sequence"/>
</dbReference>
<dbReference type="EMBL" id="FNNG01000003">
    <property type="protein sequence ID" value="SDW64869.1"/>
    <property type="molecule type" value="Genomic_DNA"/>
</dbReference>
<organism evidence="3 4">
    <name type="scientific">Tepidimicrobium xylanilyticum</name>
    <dbReference type="NCBI Taxonomy" id="1123352"/>
    <lineage>
        <taxon>Bacteria</taxon>
        <taxon>Bacillati</taxon>
        <taxon>Bacillota</taxon>
        <taxon>Tissierellia</taxon>
        <taxon>Tissierellales</taxon>
        <taxon>Tepidimicrobiaceae</taxon>
        <taxon>Tepidimicrobium</taxon>
    </lineage>
</organism>
<evidence type="ECO:0000259" key="2">
    <source>
        <dbReference type="Pfam" id="PF13581"/>
    </source>
</evidence>
<reference evidence="3 4" key="1">
    <citation type="submission" date="2016-10" db="EMBL/GenBank/DDBJ databases">
        <authorList>
            <person name="de Groot N.N."/>
        </authorList>
    </citation>
    <scope>NUCLEOTIDE SEQUENCE [LARGE SCALE GENOMIC DNA]</scope>
    <source>
        <strain evidence="3 4">DSM 23310</strain>
    </source>
</reference>
<dbReference type="InterPro" id="IPR050267">
    <property type="entry name" value="Anti-sigma-factor_SerPK"/>
</dbReference>
<sequence>MGVIEVSFIFEGSVRSDLDDIKAFIKKVLSRIEKIIQDQDIMFDIKLILNELIINSVVHGNRCNCNKSVNLFLEIAGNTIRIEVADEGEGIDFDISSYDPTELKCCGRGLIIVDGLSDELYIDNNRIVAVKYMG</sequence>
<dbReference type="CDD" id="cd16936">
    <property type="entry name" value="HATPase_RsbW-like"/>
    <property type="match status" value="1"/>
</dbReference>
<evidence type="ECO:0000313" key="4">
    <source>
        <dbReference type="Proteomes" id="UP000198828"/>
    </source>
</evidence>
<keyword evidence="3" id="KW-0418">Kinase</keyword>
<name>A0A1H2VAF8_9FIRM</name>
<dbReference type="InterPro" id="IPR036890">
    <property type="entry name" value="HATPase_C_sf"/>
</dbReference>
<dbReference type="Pfam" id="PF13581">
    <property type="entry name" value="HATPase_c_2"/>
    <property type="match status" value="1"/>
</dbReference>